<sequence>MITEGKVKMIIMAPVKKPSQKLDLIHDIQRLGVSHHFENEIEELLQQIHTSSHCNTESGDQETDNELYTAALRFRLLRQQGYNISCDIFNNFKDSDGKFKESLVNDVVGLLSLYEATHLRIHGEDILDEALTFTTTHLESATHRLSPILSKQVTHALYQPFWKGLPRLETRHYLSLYQERDSQNETLLNFAKLDFNLLQQIHQRELSEISRWWKDLDFVNKLPFARDRVVESYFWASGVHFEPQYYFARITLCKVIALITILNDIYDVYGTHEELELFTEAVERFKIIYFEKKTSVIEEILQMTLQKSHHALIQNNYETTAFFGVDVSAMDHLPEYMKVCYQALLDVYVEIEENLANEGNLYSIHYAREASLLPKAKWFHQKYTPTMDDYMSAALNASNFALATTSFVGMGDIATKDSMDWVFGDPKMVKAASLIGRIMNDIKSHQFEQKRGHVASAVECYMKEYGATEEEANIELSKQVNNAWKDINETCIQNTTIPMPLLLRILNLARVVEVLYKHGDGFTHAGIFLKDSEVSLLSKERTCCLSCECYMKEYGATEEEANIELSKQVNNAWKDINETCIQNTTIPMPLLLRILNLARVVEVLYKHGDGFTHAGIFLKDSESLLHGLVFRMKVQVRAYLREAKWFHQKYAPTMDDYMSAALDTSYFMMATTSFVGMGDIATKDSMDWVFNDPNKMVKAASLIGRLMDDIKSHQFEQKRGHVASAVECYMKEYGATDAEANIELSKQVNNAWKDINETCIQNTTIPMPLLLRILNLARVIEVVYKHGDGFTHAGIFLKDL</sequence>
<dbReference type="CDD" id="cd00684">
    <property type="entry name" value="Terpene_cyclase_plant_C1"/>
    <property type="match status" value="1"/>
</dbReference>
<dbReference type="GO" id="GO:0010333">
    <property type="term" value="F:terpene synthase activity"/>
    <property type="evidence" value="ECO:0007669"/>
    <property type="project" value="InterPro"/>
</dbReference>
<evidence type="ECO:0000259" key="6">
    <source>
        <dbReference type="Pfam" id="PF01397"/>
    </source>
</evidence>
<feature type="domain" description="Terpene synthase N-terminal" evidence="6">
    <location>
        <begin position="6"/>
        <end position="157"/>
    </location>
</feature>
<dbReference type="Pfam" id="PF01397">
    <property type="entry name" value="Terpene_synth"/>
    <property type="match status" value="1"/>
</dbReference>
<reference evidence="8" key="1">
    <citation type="journal article" date="2019" name="Science">
        <title>Mutation of a bHLH transcription factor allowed almond domestication.</title>
        <authorList>
            <person name="Sanchez-Perez R."/>
            <person name="Pavan S."/>
            <person name="Mazzeo R."/>
            <person name="Moldovan C."/>
            <person name="Aiese Cigliano R."/>
            <person name="Del Cueto J."/>
            <person name="Ricciardi F."/>
            <person name="Lotti C."/>
            <person name="Ricciardi L."/>
            <person name="Dicenta F."/>
            <person name="Lopez-Marques R.L."/>
            <person name="Lindberg Moller B."/>
        </authorList>
    </citation>
    <scope>NUCLEOTIDE SEQUENCE</scope>
</reference>
<dbReference type="InterPro" id="IPR008949">
    <property type="entry name" value="Isoprenoid_synthase_dom_sf"/>
</dbReference>
<name>A0A4Y1RCH3_PRUDU</name>
<dbReference type="FunFam" id="1.50.10.130:FF:000001">
    <property type="entry name" value="Isoprene synthase, chloroplastic"/>
    <property type="match status" value="1"/>
</dbReference>
<dbReference type="PANTHER" id="PTHR31225:SF221">
    <property type="entry name" value="(-)-GERMACRENE D SYNTHASE"/>
    <property type="match status" value="1"/>
</dbReference>
<dbReference type="EMBL" id="AP019300">
    <property type="protein sequence ID" value="BBH01852.1"/>
    <property type="molecule type" value="Genomic_DNA"/>
</dbReference>
<evidence type="ECO:0000256" key="2">
    <source>
        <dbReference type="ARBA" id="ARBA00022723"/>
    </source>
</evidence>
<dbReference type="InterPro" id="IPR008930">
    <property type="entry name" value="Terpenoid_cyclase/PrenylTrfase"/>
</dbReference>
<proteinExistence type="inferred from homology"/>
<evidence type="ECO:0000313" key="8">
    <source>
        <dbReference type="EMBL" id="BBH01852.1"/>
    </source>
</evidence>
<dbReference type="SUPFAM" id="SSF48239">
    <property type="entry name" value="Terpenoid cyclases/Protein prenyltransferases"/>
    <property type="match status" value="1"/>
</dbReference>
<dbReference type="Gene3D" id="1.10.600.10">
    <property type="entry name" value="Farnesyl Diphosphate Synthase"/>
    <property type="match status" value="3"/>
</dbReference>
<dbReference type="GO" id="GO:0016102">
    <property type="term" value="P:diterpenoid biosynthetic process"/>
    <property type="evidence" value="ECO:0007669"/>
    <property type="project" value="InterPro"/>
</dbReference>
<evidence type="ECO:0000259" key="7">
    <source>
        <dbReference type="Pfam" id="PF03936"/>
    </source>
</evidence>
<organism evidence="8">
    <name type="scientific">Prunus dulcis</name>
    <name type="common">Almond</name>
    <name type="synonym">Amygdalus dulcis</name>
    <dbReference type="NCBI Taxonomy" id="3755"/>
    <lineage>
        <taxon>Eukaryota</taxon>
        <taxon>Viridiplantae</taxon>
        <taxon>Streptophyta</taxon>
        <taxon>Embryophyta</taxon>
        <taxon>Tracheophyta</taxon>
        <taxon>Spermatophyta</taxon>
        <taxon>Magnoliopsida</taxon>
        <taxon>eudicotyledons</taxon>
        <taxon>Gunneridae</taxon>
        <taxon>Pentapetalae</taxon>
        <taxon>rosids</taxon>
        <taxon>fabids</taxon>
        <taxon>Rosales</taxon>
        <taxon>Rosaceae</taxon>
        <taxon>Amygdaloideae</taxon>
        <taxon>Amygdaleae</taxon>
        <taxon>Prunus</taxon>
    </lineage>
</organism>
<protein>
    <submittedName>
        <fullName evidence="8">Terpene synthase 21</fullName>
    </submittedName>
</protein>
<evidence type="ECO:0000256" key="1">
    <source>
        <dbReference type="ARBA" id="ARBA00001946"/>
    </source>
</evidence>
<dbReference type="SUPFAM" id="SSF48576">
    <property type="entry name" value="Terpenoid synthases"/>
    <property type="match status" value="3"/>
</dbReference>
<dbReference type="Gene3D" id="1.50.10.130">
    <property type="entry name" value="Terpene synthase, N-terminal domain"/>
    <property type="match status" value="1"/>
</dbReference>
<keyword evidence="4" id="KW-0456">Lyase</keyword>
<dbReference type="InterPro" id="IPR044814">
    <property type="entry name" value="Terpene_cyclase_plant_C1"/>
</dbReference>
<comment type="cofactor">
    <cofactor evidence="1">
        <name>Mg(2+)</name>
        <dbReference type="ChEBI" id="CHEBI:18420"/>
    </cofactor>
</comment>
<dbReference type="InterPro" id="IPR001906">
    <property type="entry name" value="Terpene_synth_N"/>
</dbReference>
<dbReference type="AlphaFoldDB" id="A0A4Y1RCH3"/>
<keyword evidence="3" id="KW-0460">Magnesium</keyword>
<dbReference type="InterPro" id="IPR036965">
    <property type="entry name" value="Terpene_synth_N_sf"/>
</dbReference>
<evidence type="ECO:0000256" key="3">
    <source>
        <dbReference type="ARBA" id="ARBA00022842"/>
    </source>
</evidence>
<dbReference type="InterPro" id="IPR005630">
    <property type="entry name" value="Terpene_synthase_metal-bd"/>
</dbReference>
<gene>
    <name evidence="8" type="ORF">Prudu_012241</name>
</gene>
<feature type="domain" description="Terpene synthase metal-binding" evidence="7">
    <location>
        <begin position="214"/>
        <end position="486"/>
    </location>
</feature>
<evidence type="ECO:0000256" key="5">
    <source>
        <dbReference type="ARBA" id="ARBA00033744"/>
    </source>
</evidence>
<comment type="similarity">
    <text evidence="5">Belongs to the terpene synthase family. Tpsb subfamily.</text>
</comment>
<evidence type="ECO:0000256" key="4">
    <source>
        <dbReference type="ARBA" id="ARBA00023239"/>
    </source>
</evidence>
<dbReference type="PANTHER" id="PTHR31225">
    <property type="entry name" value="OS04G0344100 PROTEIN-RELATED"/>
    <property type="match status" value="1"/>
</dbReference>
<dbReference type="InterPro" id="IPR050148">
    <property type="entry name" value="Terpene_synthase-like"/>
</dbReference>
<keyword evidence="2" id="KW-0479">Metal-binding</keyword>
<dbReference type="GO" id="GO:0000287">
    <property type="term" value="F:magnesium ion binding"/>
    <property type="evidence" value="ECO:0007669"/>
    <property type="project" value="InterPro"/>
</dbReference>
<dbReference type="Pfam" id="PF03936">
    <property type="entry name" value="Terpene_synth_C"/>
    <property type="match status" value="2"/>
</dbReference>
<feature type="domain" description="Terpene synthase metal-binding" evidence="7">
    <location>
        <begin position="631"/>
        <end position="754"/>
    </location>
</feature>
<accession>A0A4Y1RCH3</accession>